<sequence>MTFKEFHPIMIALILISLSLSTTTRASLTNTNNLQTTPSTHNLKVELLTNPRTNHTTADCTFRNKNTVLYFKVTQSGGARHRALYLHAKNVKTKETLHPVKCYLMETNDRKYKCFAWRWHNLYNNLFNQTTERPKKYKLWLTKKEIPYSDIIWQIKMFKLAKHIFGCSNHTIYNLTVSNMEEVSIDLAWKLKPVPQVFKPRFMIKVDGILKWNDTIKCNGVSCRKKLLGISKCSKHRICVQIEYERRFLPGHIVLDEVCIVKPPKCYHRGKPGRSRIRKLVPYIVPVGAFIFLIALIIFVKHKCYEKRVDHDEDNILPRGHSIVDKQQLDIIEPSVGYSYPDVVNNRPLNIHIHQNEFPRGSGQILADNNLVPPVTYYSGIYPTLANNIRDQESDQNSICKPIQQTLGDAHQLNEKHMTSLYPSLVGLQNNSNGLPADLEKGDNSYSPLQMNQNNELSDEKYMADKRIQIVDLQTFQTKTSDKLNENNDIRARDKLARQPISQSSSMVESITDEKESKLQSFLRRIGIMRRRSSTTDSKKLLP</sequence>
<evidence type="ECO:0000256" key="2">
    <source>
        <dbReference type="SAM" id="SignalP"/>
    </source>
</evidence>
<keyword evidence="1" id="KW-0472">Membrane</keyword>
<proteinExistence type="predicted"/>
<evidence type="ECO:0000313" key="4">
    <source>
        <dbReference type="Proteomes" id="UP000594262"/>
    </source>
</evidence>
<name>A0A7M5UYM7_9CNID</name>
<protein>
    <recommendedName>
        <fullName evidence="5">Cnidarian restricted protein</fullName>
    </recommendedName>
</protein>
<keyword evidence="2" id="KW-0732">Signal</keyword>
<evidence type="ECO:0000256" key="1">
    <source>
        <dbReference type="SAM" id="Phobius"/>
    </source>
</evidence>
<feature type="transmembrane region" description="Helical" evidence="1">
    <location>
        <begin position="280"/>
        <end position="300"/>
    </location>
</feature>
<evidence type="ECO:0000313" key="3">
    <source>
        <dbReference type="EnsemblMetazoa" id="CLYHEMP008157.1"/>
    </source>
</evidence>
<dbReference type="AlphaFoldDB" id="A0A7M5UYM7"/>
<keyword evidence="1" id="KW-1133">Transmembrane helix</keyword>
<accession>A0A7M5UYM7</accession>
<keyword evidence="4" id="KW-1185">Reference proteome</keyword>
<feature type="chain" id="PRO_5029608339" description="Cnidarian restricted protein" evidence="2">
    <location>
        <begin position="27"/>
        <end position="543"/>
    </location>
</feature>
<feature type="signal peptide" evidence="2">
    <location>
        <begin position="1"/>
        <end position="26"/>
    </location>
</feature>
<reference evidence="3" key="1">
    <citation type="submission" date="2021-01" db="UniProtKB">
        <authorList>
            <consortium name="EnsemblMetazoa"/>
        </authorList>
    </citation>
    <scope>IDENTIFICATION</scope>
</reference>
<evidence type="ECO:0008006" key="5">
    <source>
        <dbReference type="Google" id="ProtNLM"/>
    </source>
</evidence>
<dbReference type="Proteomes" id="UP000594262">
    <property type="component" value="Unplaced"/>
</dbReference>
<dbReference type="EnsemblMetazoa" id="CLYHEMT008157.1">
    <property type="protein sequence ID" value="CLYHEMP008157.1"/>
    <property type="gene ID" value="CLYHEMG008157"/>
</dbReference>
<keyword evidence="1" id="KW-0812">Transmembrane</keyword>
<organism evidence="3 4">
    <name type="scientific">Clytia hemisphaerica</name>
    <dbReference type="NCBI Taxonomy" id="252671"/>
    <lineage>
        <taxon>Eukaryota</taxon>
        <taxon>Metazoa</taxon>
        <taxon>Cnidaria</taxon>
        <taxon>Hydrozoa</taxon>
        <taxon>Hydroidolina</taxon>
        <taxon>Leptothecata</taxon>
        <taxon>Obeliida</taxon>
        <taxon>Clytiidae</taxon>
        <taxon>Clytia</taxon>
    </lineage>
</organism>